<dbReference type="PANTHER" id="PTHR30329">
    <property type="entry name" value="STATOR ELEMENT OF FLAGELLAR MOTOR COMPLEX"/>
    <property type="match status" value="1"/>
</dbReference>
<keyword evidence="3" id="KW-0998">Cell outer membrane</keyword>
<dbReference type="Gene3D" id="3.30.1330.60">
    <property type="entry name" value="OmpA-like domain"/>
    <property type="match status" value="1"/>
</dbReference>
<evidence type="ECO:0000313" key="8">
    <source>
        <dbReference type="EMBL" id="MBF1164519.1"/>
    </source>
</evidence>
<accession>A0A930FYP2</accession>
<gene>
    <name evidence="8" type="ORF">HXL68_05720</name>
</gene>
<evidence type="ECO:0000256" key="3">
    <source>
        <dbReference type="ARBA" id="ARBA00023237"/>
    </source>
</evidence>
<evidence type="ECO:0000259" key="7">
    <source>
        <dbReference type="PROSITE" id="PS51123"/>
    </source>
</evidence>
<dbReference type="Pfam" id="PF00691">
    <property type="entry name" value="OmpA"/>
    <property type="match status" value="1"/>
</dbReference>
<dbReference type="PRINTS" id="PR01021">
    <property type="entry name" value="OMPADOMAIN"/>
</dbReference>
<keyword evidence="2 4" id="KW-0472">Membrane</keyword>
<protein>
    <submittedName>
        <fullName evidence="8">OmpA family protein</fullName>
    </submittedName>
</protein>
<organism evidence="8 9">
    <name type="scientific">Dechloromonas agitata</name>
    <dbReference type="NCBI Taxonomy" id="73030"/>
    <lineage>
        <taxon>Bacteria</taxon>
        <taxon>Pseudomonadati</taxon>
        <taxon>Pseudomonadota</taxon>
        <taxon>Betaproteobacteria</taxon>
        <taxon>Rhodocyclales</taxon>
        <taxon>Azonexaceae</taxon>
        <taxon>Dechloromonas</taxon>
    </lineage>
</organism>
<comment type="caution">
    <text evidence="8">The sequence shown here is derived from an EMBL/GenBank/DDBJ whole genome shotgun (WGS) entry which is preliminary data.</text>
</comment>
<evidence type="ECO:0000256" key="6">
    <source>
        <dbReference type="SAM" id="Phobius"/>
    </source>
</evidence>
<dbReference type="InterPro" id="IPR006665">
    <property type="entry name" value="OmpA-like"/>
</dbReference>
<feature type="transmembrane region" description="Helical" evidence="6">
    <location>
        <begin position="21"/>
        <end position="42"/>
    </location>
</feature>
<dbReference type="SUPFAM" id="SSF103088">
    <property type="entry name" value="OmpA-like"/>
    <property type="match status" value="1"/>
</dbReference>
<feature type="region of interest" description="Disordered" evidence="5">
    <location>
        <begin position="65"/>
        <end position="85"/>
    </location>
</feature>
<sequence length="212" mass="22317">MAQHDPTRLAGIFRSTLQRTAWLAAWPLLLAACGGQSIILVADPSGHVGQAEVATAAGMQRLEKSGDMTQTRGASKPPSAVTTADPRSIATTFAEALAIEPPPPLVFTLMFESGTTQLTAASLDQVAEIVAASQKRPAIHIRISGHTDATGSDKINDALSLERATQVRNLLEQKGIPARLMSVTSHGKGNPAIPTPDGVAEPRNRRVVVIVH</sequence>
<proteinExistence type="predicted"/>
<comment type="subcellular location">
    <subcellularLocation>
        <location evidence="1">Cell outer membrane</location>
    </subcellularLocation>
</comment>
<dbReference type="AlphaFoldDB" id="A0A930FYP2"/>
<reference evidence="8" key="1">
    <citation type="submission" date="2020-04" db="EMBL/GenBank/DDBJ databases">
        <title>Deep metagenomics examines the oral microbiome during advanced dental caries in children, revealing novel taxa and co-occurrences with host molecules.</title>
        <authorList>
            <person name="Baker J.L."/>
            <person name="Morton J.T."/>
            <person name="Dinis M."/>
            <person name="Alvarez R."/>
            <person name="Tran N.C."/>
            <person name="Knight R."/>
            <person name="Edlund A."/>
        </authorList>
    </citation>
    <scope>NUCLEOTIDE SEQUENCE</scope>
    <source>
        <strain evidence="8">JCVI_32_bin.24</strain>
    </source>
</reference>
<dbReference type="InterPro" id="IPR006664">
    <property type="entry name" value="OMP_bac"/>
</dbReference>
<name>A0A930FYP2_9RHOO</name>
<dbReference type="Proteomes" id="UP000718593">
    <property type="component" value="Unassembled WGS sequence"/>
</dbReference>
<keyword evidence="6" id="KW-1133">Transmembrane helix</keyword>
<evidence type="ECO:0000313" key="9">
    <source>
        <dbReference type="Proteomes" id="UP000718593"/>
    </source>
</evidence>
<dbReference type="PROSITE" id="PS51123">
    <property type="entry name" value="OMPA_2"/>
    <property type="match status" value="1"/>
</dbReference>
<dbReference type="CDD" id="cd07185">
    <property type="entry name" value="OmpA_C-like"/>
    <property type="match status" value="1"/>
</dbReference>
<evidence type="ECO:0000256" key="5">
    <source>
        <dbReference type="SAM" id="MobiDB-lite"/>
    </source>
</evidence>
<keyword evidence="6" id="KW-0812">Transmembrane</keyword>
<feature type="domain" description="OmpA-like" evidence="7">
    <location>
        <begin position="98"/>
        <end position="212"/>
    </location>
</feature>
<dbReference type="EMBL" id="JABZMI010000079">
    <property type="protein sequence ID" value="MBF1164519.1"/>
    <property type="molecule type" value="Genomic_DNA"/>
</dbReference>
<evidence type="ECO:0000256" key="1">
    <source>
        <dbReference type="ARBA" id="ARBA00004442"/>
    </source>
</evidence>
<evidence type="ECO:0000256" key="4">
    <source>
        <dbReference type="PROSITE-ProRule" id="PRU00473"/>
    </source>
</evidence>
<evidence type="ECO:0000256" key="2">
    <source>
        <dbReference type="ARBA" id="ARBA00023136"/>
    </source>
</evidence>
<dbReference type="InterPro" id="IPR036737">
    <property type="entry name" value="OmpA-like_sf"/>
</dbReference>
<dbReference type="PANTHER" id="PTHR30329:SF21">
    <property type="entry name" value="LIPOPROTEIN YIAD-RELATED"/>
    <property type="match status" value="1"/>
</dbReference>
<dbReference type="GO" id="GO:0009279">
    <property type="term" value="C:cell outer membrane"/>
    <property type="evidence" value="ECO:0007669"/>
    <property type="project" value="UniProtKB-SubCell"/>
</dbReference>
<dbReference type="InterPro" id="IPR050330">
    <property type="entry name" value="Bact_OuterMem_StrucFunc"/>
</dbReference>